<dbReference type="EMBL" id="VUMU01000002">
    <property type="protein sequence ID" value="MST57278.1"/>
    <property type="molecule type" value="Genomic_DNA"/>
</dbReference>
<dbReference type="AlphaFoldDB" id="A0A6L5YH64"/>
<sequence>MKEWSVVLFGHEYLMAARSYAEAVRQVWELFDECGIDPEKDCLAGADAGPIYDAPDPDDDDCLPPFDTSNPDFHWF</sequence>
<gene>
    <name evidence="1" type="ORF">FYJ59_03285</name>
</gene>
<protein>
    <submittedName>
        <fullName evidence="1">Uncharacterized protein</fullName>
    </submittedName>
</protein>
<evidence type="ECO:0000313" key="1">
    <source>
        <dbReference type="EMBL" id="MST57278.1"/>
    </source>
</evidence>
<reference evidence="1 2" key="1">
    <citation type="submission" date="2019-08" db="EMBL/GenBank/DDBJ databases">
        <title>In-depth cultivation of the pig gut microbiome towards novel bacterial diversity and tailored functional studies.</title>
        <authorList>
            <person name="Wylensek D."/>
            <person name="Hitch T.C.A."/>
            <person name="Clavel T."/>
        </authorList>
    </citation>
    <scope>NUCLEOTIDE SEQUENCE [LARGE SCALE GENOMIC DNA]</scope>
    <source>
        <strain evidence="1 2">WCA3-601-WT-6H</strain>
    </source>
</reference>
<accession>A0A6L5YH64</accession>
<name>A0A6L5YH64_9FIRM</name>
<comment type="caution">
    <text evidence="1">The sequence shown here is derived from an EMBL/GenBank/DDBJ whole genome shotgun (WGS) entry which is preliminary data.</text>
</comment>
<dbReference type="Proteomes" id="UP000476055">
    <property type="component" value="Unassembled WGS sequence"/>
</dbReference>
<keyword evidence="2" id="KW-1185">Reference proteome</keyword>
<proteinExistence type="predicted"/>
<dbReference type="RefSeq" id="WP_154495245.1">
    <property type="nucleotide sequence ID" value="NZ_VUMU01000002.1"/>
</dbReference>
<organism evidence="1 2">
    <name type="scientific">Waltera intestinalis</name>
    <dbReference type="NCBI Taxonomy" id="2606635"/>
    <lineage>
        <taxon>Bacteria</taxon>
        <taxon>Bacillati</taxon>
        <taxon>Bacillota</taxon>
        <taxon>Clostridia</taxon>
        <taxon>Lachnospirales</taxon>
        <taxon>Lachnospiraceae</taxon>
        <taxon>Waltera</taxon>
    </lineage>
</organism>
<evidence type="ECO:0000313" key="2">
    <source>
        <dbReference type="Proteomes" id="UP000476055"/>
    </source>
</evidence>